<dbReference type="eggNOG" id="COG2079">
    <property type="taxonomic scope" value="Bacteria"/>
</dbReference>
<dbReference type="GO" id="GO:0016829">
    <property type="term" value="F:lyase activity"/>
    <property type="evidence" value="ECO:0007669"/>
    <property type="project" value="InterPro"/>
</dbReference>
<dbReference type="SUPFAM" id="SSF103378">
    <property type="entry name" value="2-methylcitrate dehydratase PrpD"/>
    <property type="match status" value="1"/>
</dbReference>
<dbReference type="PANTHER" id="PTHR16943">
    <property type="entry name" value="2-METHYLCITRATE DEHYDRATASE-RELATED"/>
    <property type="match status" value="1"/>
</dbReference>
<evidence type="ECO:0000256" key="2">
    <source>
        <dbReference type="SAM" id="Phobius"/>
    </source>
</evidence>
<dbReference type="InterPro" id="IPR045337">
    <property type="entry name" value="MmgE_PrpD_C"/>
</dbReference>
<proteinExistence type="inferred from homology"/>
<accession>A0A1V0GY50</accession>
<organism evidence="5 6">
    <name type="scientific">Paracoccus yeei</name>
    <dbReference type="NCBI Taxonomy" id="147645"/>
    <lineage>
        <taxon>Bacteria</taxon>
        <taxon>Pseudomonadati</taxon>
        <taxon>Pseudomonadota</taxon>
        <taxon>Alphaproteobacteria</taxon>
        <taxon>Rhodobacterales</taxon>
        <taxon>Paracoccaceae</taxon>
        <taxon>Paracoccus</taxon>
    </lineage>
</organism>
<feature type="transmembrane region" description="Helical" evidence="2">
    <location>
        <begin position="171"/>
        <end position="190"/>
    </location>
</feature>
<dbReference type="InterPro" id="IPR036148">
    <property type="entry name" value="MmgE/PrpD_sf"/>
</dbReference>
<dbReference type="PANTHER" id="PTHR16943:SF8">
    <property type="entry name" value="2-METHYLCITRATE DEHYDRATASE"/>
    <property type="match status" value="1"/>
</dbReference>
<dbReference type="InterPro" id="IPR045336">
    <property type="entry name" value="MmgE_PrpD_N"/>
</dbReference>
<reference evidence="5" key="1">
    <citation type="submission" date="2017-12" db="EMBL/GenBank/DDBJ databases">
        <title>FDA dAtabase for Regulatory Grade micrObial Sequences (FDA-ARGOS): Supporting development and validation of Infectious Disease Dx tests.</title>
        <authorList>
            <person name="Campos J."/>
            <person name="Goldberg B."/>
            <person name="Tallon L."/>
            <person name="Sadzewicz L."/>
            <person name="Sengamalay N."/>
            <person name="Ott S."/>
            <person name="Godinez A."/>
            <person name="Nagaraj S."/>
            <person name="Vyas G."/>
            <person name="Aluvathingal J."/>
            <person name="Nadendla S."/>
            <person name="Geyer C."/>
            <person name="Nandy P."/>
            <person name="Hobson J."/>
            <person name="Sichtig H."/>
        </authorList>
    </citation>
    <scope>NUCLEOTIDE SEQUENCE</scope>
    <source>
        <strain evidence="5">FDAARGOS_252</strain>
        <plasmid evidence="5">unnamed3</plasmid>
    </source>
</reference>
<dbReference type="RefSeq" id="WP_080623040.1">
    <property type="nucleotide sequence ID" value="NZ_CAWMZI010000004.1"/>
</dbReference>
<feature type="transmembrane region" description="Helical" evidence="2">
    <location>
        <begin position="145"/>
        <end position="165"/>
    </location>
</feature>
<keyword evidence="5" id="KW-0614">Plasmid</keyword>
<evidence type="ECO:0000259" key="4">
    <source>
        <dbReference type="Pfam" id="PF19305"/>
    </source>
</evidence>
<gene>
    <name evidence="5" type="ORF">A6J80_20855</name>
</gene>
<feature type="domain" description="MmgE/PrpD C-terminal" evidence="4">
    <location>
        <begin position="265"/>
        <end position="417"/>
    </location>
</feature>
<evidence type="ECO:0000256" key="1">
    <source>
        <dbReference type="ARBA" id="ARBA00006174"/>
    </source>
</evidence>
<geneLocation type="plasmid" evidence="5 6">
    <name>unnamed3</name>
</geneLocation>
<dbReference type="InterPro" id="IPR042183">
    <property type="entry name" value="MmgE/PrpD_sf_1"/>
</dbReference>
<dbReference type="InterPro" id="IPR005656">
    <property type="entry name" value="MmgE_PrpD"/>
</dbReference>
<keyword evidence="2" id="KW-0812">Transmembrane</keyword>
<dbReference type="EMBL" id="CP020443">
    <property type="protein sequence ID" value="ARC38751.1"/>
    <property type="molecule type" value="Genomic_DNA"/>
</dbReference>
<evidence type="ECO:0000313" key="5">
    <source>
        <dbReference type="EMBL" id="ARC38751.1"/>
    </source>
</evidence>
<dbReference type="InterPro" id="IPR042188">
    <property type="entry name" value="MmgE/PrpD_sf_2"/>
</dbReference>
<dbReference type="KEGG" id="pye:A6J80_20855"/>
<name>A0A1V0GY50_9RHOB</name>
<keyword evidence="2" id="KW-0472">Membrane</keyword>
<dbReference type="Proteomes" id="UP000191257">
    <property type="component" value="Plasmid unnamed3"/>
</dbReference>
<keyword evidence="6" id="KW-1185">Reference proteome</keyword>
<dbReference type="Pfam" id="PF19305">
    <property type="entry name" value="MmgE_PrpD_C"/>
    <property type="match status" value="1"/>
</dbReference>
<evidence type="ECO:0000259" key="3">
    <source>
        <dbReference type="Pfam" id="PF03972"/>
    </source>
</evidence>
<comment type="similarity">
    <text evidence="1">Belongs to the PrpD family.</text>
</comment>
<dbReference type="AlphaFoldDB" id="A0A1V0GY50"/>
<protein>
    <submittedName>
        <fullName evidence="5">MmgE/PrpD family protein</fullName>
    </submittedName>
</protein>
<dbReference type="Pfam" id="PF03972">
    <property type="entry name" value="MmgE_PrpD_N"/>
    <property type="match status" value="1"/>
</dbReference>
<keyword evidence="2" id="KW-1133">Transmembrane helix</keyword>
<feature type="domain" description="MmgE/PrpD N-terminal" evidence="3">
    <location>
        <begin position="25"/>
        <end position="237"/>
    </location>
</feature>
<sequence>MQPASPYPLTQRLAHVLAARLAPGADLDQQALAAVSRALLDTIGVMVAGCAEASVTRLAPVLTAADGPSMAREAAMLLGTAAHALDFDDVAFGGHVSAVLVPALLAASLARPVSGADFARAYVAGYEVWSELATRDRDMYHRRGFHPTPVLGAVAAAGAVAVLLGLDRARIAAALGLGASMAAGLVVNFGSMAKPFHAGRAAEAGLLAAQLAQGGMGASDDALEGAKGFLACFTPQGAVDRDRALNCEETPGWMLARRQPSVKRYPVCYAAHRAVDAAVALSTRLPAQAGLRVEVTTSDRHSTTLRFRDPATVSEARFSLEFCVATALLRGRLGLAELGDAGLAAPEVRALMPQISRRIADHRDPALDGYALFDRVELFDASGASLAAQDVRRPRGHADNPADFADLLAKFHDCVARGGLPEGWAARIAGLCEAPARIETMAPLAADLLGVARGMPGRR</sequence>
<dbReference type="Gene3D" id="3.30.1330.120">
    <property type="entry name" value="2-methylcitrate dehydratase PrpD"/>
    <property type="match status" value="1"/>
</dbReference>
<dbReference type="Gene3D" id="1.10.4100.10">
    <property type="entry name" value="2-methylcitrate dehydratase PrpD"/>
    <property type="match status" value="1"/>
</dbReference>
<evidence type="ECO:0000313" key="6">
    <source>
        <dbReference type="Proteomes" id="UP000191257"/>
    </source>
</evidence>